<dbReference type="EMBL" id="CP011253">
    <property type="protein sequence ID" value="AKC71954.1"/>
    <property type="molecule type" value="Genomic_DNA"/>
</dbReference>
<dbReference type="PANTHER" id="PTHR42769:SF3">
    <property type="entry name" value="SUPEROXIDE DISMUTASE [FE] 2, CHLOROPLASTIC"/>
    <property type="match status" value="1"/>
</dbReference>
<dbReference type="InterPro" id="IPR019832">
    <property type="entry name" value="Mn/Fe_SOD_C"/>
</dbReference>
<evidence type="ECO:0000256" key="1">
    <source>
        <dbReference type="ARBA" id="ARBA00008714"/>
    </source>
</evidence>
<gene>
    <name evidence="10" type="ORF">MB84_24625</name>
</gene>
<feature type="chain" id="PRO_5002412711" description="Superoxide dismutase" evidence="7">
    <location>
        <begin position="31"/>
        <end position="258"/>
    </location>
</feature>
<keyword evidence="7" id="KW-0732">Signal</keyword>
<dbReference type="Gene3D" id="3.55.40.20">
    <property type="entry name" value="Iron/manganese superoxide dismutase, C-terminal domain"/>
    <property type="match status" value="1"/>
</dbReference>
<dbReference type="InterPro" id="IPR001189">
    <property type="entry name" value="Mn/Fe_SOD"/>
</dbReference>
<evidence type="ECO:0000256" key="2">
    <source>
        <dbReference type="ARBA" id="ARBA00012682"/>
    </source>
</evidence>
<evidence type="ECO:0000256" key="4">
    <source>
        <dbReference type="ARBA" id="ARBA00023002"/>
    </source>
</evidence>
<dbReference type="PIRSF" id="PIRSF000349">
    <property type="entry name" value="SODismutase"/>
    <property type="match status" value="1"/>
</dbReference>
<dbReference type="KEGG" id="pox:MB84_24625"/>
<dbReference type="InterPro" id="IPR036324">
    <property type="entry name" value="Mn/Fe_SOD_N_sf"/>
</dbReference>
<feature type="binding site" evidence="5">
    <location>
        <position position="138"/>
    </location>
    <ligand>
        <name>Mn(2+)</name>
        <dbReference type="ChEBI" id="CHEBI:29035"/>
    </ligand>
</feature>
<dbReference type="InterPro" id="IPR019833">
    <property type="entry name" value="Mn/Fe_SOD_BS"/>
</dbReference>
<dbReference type="EC" id="1.15.1.1" evidence="2 6"/>
<dbReference type="Pfam" id="PF00081">
    <property type="entry name" value="Sod_Fe_N"/>
    <property type="match status" value="1"/>
</dbReference>
<feature type="domain" description="Manganese/iron superoxide dismutase N-terminal" evidence="8">
    <location>
        <begin position="63"/>
        <end position="146"/>
    </location>
</feature>
<evidence type="ECO:0000259" key="9">
    <source>
        <dbReference type="Pfam" id="PF02777"/>
    </source>
</evidence>
<evidence type="ECO:0000256" key="7">
    <source>
        <dbReference type="SAM" id="SignalP"/>
    </source>
</evidence>
<evidence type="ECO:0000313" key="11">
    <source>
        <dbReference type="Proteomes" id="UP000035050"/>
    </source>
</evidence>
<dbReference type="GO" id="GO:0046872">
    <property type="term" value="F:metal ion binding"/>
    <property type="evidence" value="ECO:0007669"/>
    <property type="project" value="UniProtKB-KW"/>
</dbReference>
<evidence type="ECO:0000256" key="5">
    <source>
        <dbReference type="PIRSR" id="PIRSR000349-1"/>
    </source>
</evidence>
<proteinExistence type="inferred from homology"/>
<organism evidence="10 11">
    <name type="scientific">Pandoraea oxalativorans</name>
    <dbReference type="NCBI Taxonomy" id="573737"/>
    <lineage>
        <taxon>Bacteria</taxon>
        <taxon>Pseudomonadati</taxon>
        <taxon>Pseudomonadota</taxon>
        <taxon>Betaproteobacteria</taxon>
        <taxon>Burkholderiales</taxon>
        <taxon>Burkholderiaceae</taxon>
        <taxon>Pandoraea</taxon>
    </lineage>
</organism>
<dbReference type="Gene3D" id="1.10.287.990">
    <property type="entry name" value="Fe,Mn superoxide dismutase (SOD) domain"/>
    <property type="match status" value="1"/>
</dbReference>
<feature type="binding site" evidence="5">
    <location>
        <position position="86"/>
    </location>
    <ligand>
        <name>Mn(2+)</name>
        <dbReference type="ChEBI" id="CHEBI:29035"/>
    </ligand>
</feature>
<sequence length="258" mass="28314">MSNTLLSRRQMLASGSLGGAALVMSNLGFAATSSQTSAKPQGKTLETRDEAALLAYLGASPQSLPNLPYAQDALEPVISARTVGIHYGKHHQAYFTNLHKLLADTPLATATLEQLILKSHGREEMEDIFNNAAQAWNHNFYWKSLSPVQTSPDERLSRAIVGKFGSLEALSKQLLSVSASQFGSGWGWLVVDKGELAVVKTGNAETPFTRSGQLPLLTVDVWEHAYYLDYQNRRPDYLAETIAKKLNWTFASANYARI</sequence>
<keyword evidence="3 5" id="KW-0479">Metal-binding</keyword>
<accession>A0A0E3U8S0</accession>
<dbReference type="PRINTS" id="PR01703">
    <property type="entry name" value="MNSODISMTASE"/>
</dbReference>
<dbReference type="PANTHER" id="PTHR42769">
    <property type="entry name" value="SUPEROXIDE DISMUTASE"/>
    <property type="match status" value="1"/>
</dbReference>
<dbReference type="HOGENOM" id="CLU_031625_0_1_4"/>
<comment type="similarity">
    <text evidence="1 6">Belongs to the iron/manganese superoxide dismutase family.</text>
</comment>
<comment type="function">
    <text evidence="6">Destroys radicals which are normally produced within the cells and which are toxic to biological systems.</text>
</comment>
<feature type="domain" description="Manganese/iron superoxide dismutase C-terminal" evidence="9">
    <location>
        <begin position="153"/>
        <end position="253"/>
    </location>
</feature>
<dbReference type="OrthoDB" id="9803125at2"/>
<dbReference type="GO" id="GO:0004784">
    <property type="term" value="F:superoxide dismutase activity"/>
    <property type="evidence" value="ECO:0007669"/>
    <property type="project" value="UniProtKB-EC"/>
</dbReference>
<evidence type="ECO:0000313" key="10">
    <source>
        <dbReference type="EMBL" id="AKC71954.1"/>
    </source>
</evidence>
<dbReference type="PATRIC" id="fig|573737.6.peg.710"/>
<name>A0A0E3U8S0_9BURK</name>
<dbReference type="InterPro" id="IPR019831">
    <property type="entry name" value="Mn/Fe_SOD_N"/>
</dbReference>
<feature type="binding site" evidence="5">
    <location>
        <position position="224"/>
    </location>
    <ligand>
        <name>Mn(2+)</name>
        <dbReference type="ChEBI" id="CHEBI:29035"/>
    </ligand>
</feature>
<dbReference type="PROSITE" id="PS51318">
    <property type="entry name" value="TAT"/>
    <property type="match status" value="1"/>
</dbReference>
<dbReference type="Pfam" id="PF02777">
    <property type="entry name" value="Sod_Fe_C"/>
    <property type="match status" value="1"/>
</dbReference>
<reference evidence="10" key="1">
    <citation type="submission" date="2016-06" db="EMBL/GenBank/DDBJ databases">
        <title>Pandoraea oxalativorans DSM 23570 Genome Sequencing.</title>
        <authorList>
            <person name="Ee R."/>
            <person name="Lim Y.-L."/>
            <person name="Yong D."/>
            <person name="Yin W.-F."/>
            <person name="Chan K.-G."/>
        </authorList>
    </citation>
    <scope>NUCLEOTIDE SEQUENCE</scope>
    <source>
        <strain evidence="10">DSM 23570</strain>
    </source>
</reference>
<evidence type="ECO:0000256" key="3">
    <source>
        <dbReference type="ARBA" id="ARBA00022723"/>
    </source>
</evidence>
<dbReference type="PROSITE" id="PS00088">
    <property type="entry name" value="SOD_MN"/>
    <property type="match status" value="1"/>
</dbReference>
<feature type="signal peptide" evidence="7">
    <location>
        <begin position="1"/>
        <end position="30"/>
    </location>
</feature>
<evidence type="ECO:0000256" key="6">
    <source>
        <dbReference type="RuleBase" id="RU000414"/>
    </source>
</evidence>
<dbReference type="SUPFAM" id="SSF54719">
    <property type="entry name" value="Fe,Mn superoxide dismutase (SOD), C-terminal domain"/>
    <property type="match status" value="1"/>
</dbReference>
<evidence type="ECO:0000259" key="8">
    <source>
        <dbReference type="Pfam" id="PF00081"/>
    </source>
</evidence>
<dbReference type="SUPFAM" id="SSF46609">
    <property type="entry name" value="Fe,Mn superoxide dismutase (SOD), N-terminal domain"/>
    <property type="match status" value="1"/>
</dbReference>
<dbReference type="Proteomes" id="UP000035050">
    <property type="component" value="Chromosome"/>
</dbReference>
<dbReference type="AlphaFoldDB" id="A0A0E3U8S0"/>
<protein>
    <recommendedName>
        <fullName evidence="2 6">Superoxide dismutase</fullName>
        <ecNumber evidence="2 6">1.15.1.1</ecNumber>
    </recommendedName>
</protein>
<feature type="binding site" evidence="5">
    <location>
        <position position="220"/>
    </location>
    <ligand>
        <name>Mn(2+)</name>
        <dbReference type="ChEBI" id="CHEBI:29035"/>
    </ligand>
</feature>
<keyword evidence="11" id="KW-1185">Reference proteome</keyword>
<dbReference type="InterPro" id="IPR036314">
    <property type="entry name" value="SOD_C_sf"/>
</dbReference>
<keyword evidence="4 6" id="KW-0560">Oxidoreductase</keyword>
<dbReference type="InterPro" id="IPR006311">
    <property type="entry name" value="TAT_signal"/>
</dbReference>
<comment type="catalytic activity">
    <reaction evidence="6">
        <text>2 superoxide + 2 H(+) = H2O2 + O2</text>
        <dbReference type="Rhea" id="RHEA:20696"/>
        <dbReference type="ChEBI" id="CHEBI:15378"/>
        <dbReference type="ChEBI" id="CHEBI:15379"/>
        <dbReference type="ChEBI" id="CHEBI:16240"/>
        <dbReference type="ChEBI" id="CHEBI:18421"/>
        <dbReference type="EC" id="1.15.1.1"/>
    </reaction>
</comment>